<dbReference type="PANTHER" id="PTHR10000">
    <property type="entry name" value="PHOSPHOSERINE PHOSPHATASE"/>
    <property type="match status" value="1"/>
</dbReference>
<dbReference type="InterPro" id="IPR036412">
    <property type="entry name" value="HAD-like_sf"/>
</dbReference>
<dbReference type="Gene3D" id="3.30.1240.10">
    <property type="match status" value="1"/>
</dbReference>
<dbReference type="GO" id="GO:0005829">
    <property type="term" value="C:cytosol"/>
    <property type="evidence" value="ECO:0007669"/>
    <property type="project" value="TreeGrafter"/>
</dbReference>
<accession>A0A560WE28</accession>
<dbReference type="Pfam" id="PF08282">
    <property type="entry name" value="Hydrolase_3"/>
    <property type="match status" value="2"/>
</dbReference>
<protein>
    <submittedName>
        <fullName evidence="1">HAD superfamily hydrolase (TIGR01484 family)</fullName>
    </submittedName>
</protein>
<reference evidence="1 2" key="1">
    <citation type="submission" date="2019-06" db="EMBL/GenBank/DDBJ databases">
        <title>Sequencing the genomes of 1000 actinobacteria strains.</title>
        <authorList>
            <person name="Klenk H.-P."/>
        </authorList>
    </citation>
    <scope>NUCLEOTIDE SEQUENCE [LARGE SCALE GENOMIC DNA]</scope>
    <source>
        <strain evidence="1 2">DSM 18935</strain>
    </source>
</reference>
<dbReference type="GO" id="GO:0016791">
    <property type="term" value="F:phosphatase activity"/>
    <property type="evidence" value="ECO:0007669"/>
    <property type="project" value="UniProtKB-ARBA"/>
</dbReference>
<keyword evidence="2" id="KW-1185">Reference proteome</keyword>
<dbReference type="AlphaFoldDB" id="A0A560WE28"/>
<dbReference type="PROSITE" id="PS01229">
    <property type="entry name" value="COF_2"/>
    <property type="match status" value="1"/>
</dbReference>
<dbReference type="InterPro" id="IPR023214">
    <property type="entry name" value="HAD_sf"/>
</dbReference>
<sequence>MPGVEPHLICLDIDGTTITHAGELRPAVHRAVGDVVAAGHHVVIATGRSVVATMPILERLGLSSGWAVCSNGAVTIALDPAAPGGWSADDEDIVTFDPAPVLTRLRAVVPDALVAVEELGVGHRLSAPYPEDELQGQQTVQSWDELMARRTTRVTFRMPEATSEEFAEVVERAGLHGVSYAIGFTSWLDINPEGVSKGSALEIVRRRLHVEPGHTVAVGDQRNDLEMLRWAARGVAMGNAPEEVKAVADEVTGHVDDDGLADVLRPLARA</sequence>
<dbReference type="PANTHER" id="PTHR10000:SF8">
    <property type="entry name" value="HAD SUPERFAMILY HYDROLASE-LIKE, TYPE 3"/>
    <property type="match status" value="1"/>
</dbReference>
<keyword evidence="1" id="KW-0378">Hydrolase</keyword>
<evidence type="ECO:0000313" key="1">
    <source>
        <dbReference type="EMBL" id="TWD15931.1"/>
    </source>
</evidence>
<dbReference type="Proteomes" id="UP000315628">
    <property type="component" value="Unassembled WGS sequence"/>
</dbReference>
<dbReference type="Gene3D" id="3.40.50.1000">
    <property type="entry name" value="HAD superfamily/HAD-like"/>
    <property type="match status" value="1"/>
</dbReference>
<comment type="caution">
    <text evidence="1">The sequence shown here is derived from an EMBL/GenBank/DDBJ whole genome shotgun (WGS) entry which is preliminary data.</text>
</comment>
<evidence type="ECO:0000313" key="2">
    <source>
        <dbReference type="Proteomes" id="UP000315628"/>
    </source>
</evidence>
<name>A0A560WE28_9MICO</name>
<dbReference type="EMBL" id="VIUW01000002">
    <property type="protein sequence ID" value="TWD15931.1"/>
    <property type="molecule type" value="Genomic_DNA"/>
</dbReference>
<dbReference type="SUPFAM" id="SSF56784">
    <property type="entry name" value="HAD-like"/>
    <property type="match status" value="1"/>
</dbReference>
<organism evidence="1 2">
    <name type="scientific">Marihabitans asiaticum</name>
    <dbReference type="NCBI Taxonomy" id="415218"/>
    <lineage>
        <taxon>Bacteria</taxon>
        <taxon>Bacillati</taxon>
        <taxon>Actinomycetota</taxon>
        <taxon>Actinomycetes</taxon>
        <taxon>Micrococcales</taxon>
        <taxon>Intrasporangiaceae</taxon>
        <taxon>Marihabitans</taxon>
    </lineage>
</organism>
<gene>
    <name evidence="1" type="ORF">FB557_1470</name>
</gene>
<dbReference type="GO" id="GO:0000287">
    <property type="term" value="F:magnesium ion binding"/>
    <property type="evidence" value="ECO:0007669"/>
    <property type="project" value="TreeGrafter"/>
</dbReference>
<proteinExistence type="predicted"/>